<gene>
    <name evidence="5" type="ORF">DXN05_09055</name>
</gene>
<protein>
    <submittedName>
        <fullName evidence="5">AraC family transcriptional regulator</fullName>
    </submittedName>
</protein>
<evidence type="ECO:0000313" key="5">
    <source>
        <dbReference type="EMBL" id="RFM28905.1"/>
    </source>
</evidence>
<dbReference type="RefSeq" id="WP_116846891.1">
    <property type="nucleotide sequence ID" value="NZ_QTJU01000002.1"/>
</dbReference>
<dbReference type="SUPFAM" id="SSF46689">
    <property type="entry name" value="Homeodomain-like"/>
    <property type="match status" value="1"/>
</dbReference>
<comment type="caution">
    <text evidence="5">The sequence shown here is derived from an EMBL/GenBank/DDBJ whole genome shotgun (WGS) entry which is preliminary data.</text>
</comment>
<dbReference type="PROSITE" id="PS01124">
    <property type="entry name" value="HTH_ARAC_FAMILY_2"/>
    <property type="match status" value="1"/>
</dbReference>
<evidence type="ECO:0000313" key="6">
    <source>
        <dbReference type="Proteomes" id="UP000261284"/>
    </source>
</evidence>
<dbReference type="Pfam" id="PF12833">
    <property type="entry name" value="HTH_18"/>
    <property type="match status" value="1"/>
</dbReference>
<dbReference type="Proteomes" id="UP000261284">
    <property type="component" value="Unassembled WGS sequence"/>
</dbReference>
<keyword evidence="3" id="KW-0804">Transcription</keyword>
<dbReference type="GO" id="GO:0043565">
    <property type="term" value="F:sequence-specific DNA binding"/>
    <property type="evidence" value="ECO:0007669"/>
    <property type="project" value="InterPro"/>
</dbReference>
<dbReference type="SMART" id="SM00342">
    <property type="entry name" value="HTH_ARAC"/>
    <property type="match status" value="1"/>
</dbReference>
<evidence type="ECO:0000259" key="4">
    <source>
        <dbReference type="PROSITE" id="PS01124"/>
    </source>
</evidence>
<proteinExistence type="predicted"/>
<sequence length="336" mass="39064">MEIAFNKGSYIDLQNLLDNLKDDVIFDRIQLQPEQGKGFICALNMGDGMCALLADVTCKQDILFKQLTGGGQFYIFQFNESMGGRIHFDNEPIQHEQVYNMQQNVVLLTNSQMPASYIIQSGIHIRTIKIILEKKHLLQYLDSETVEAFLSTYFSQWVKTGNVEPIDVEYRKLIDSILKYKYDHPLTYTFAINRCMLLLERFITRFMKRARIKKPSLRIKDDDITRLMRVEALLIKSYIDPPPTINVLAKEAAMSPTKLKKDFKELYGVPIYEYFQMNRMNYARTLMQEGRYAIKEVGKMVGYTNLSHFAGSFKKEFGVLPSEFNARDEALQVVRY</sequence>
<organism evidence="5 6">
    <name type="scientific">Deminuibacter soli</name>
    <dbReference type="NCBI Taxonomy" id="2291815"/>
    <lineage>
        <taxon>Bacteria</taxon>
        <taxon>Pseudomonadati</taxon>
        <taxon>Bacteroidota</taxon>
        <taxon>Chitinophagia</taxon>
        <taxon>Chitinophagales</taxon>
        <taxon>Chitinophagaceae</taxon>
        <taxon>Deminuibacter</taxon>
    </lineage>
</organism>
<dbReference type="InterPro" id="IPR020449">
    <property type="entry name" value="Tscrpt_reg_AraC-type_HTH"/>
</dbReference>
<reference evidence="5 6" key="1">
    <citation type="submission" date="2018-08" db="EMBL/GenBank/DDBJ databases">
        <title>Chitinophagaceae sp. K23C18032701, a novel bacterium isolated from forest soil.</title>
        <authorList>
            <person name="Wang C."/>
        </authorList>
    </citation>
    <scope>NUCLEOTIDE SEQUENCE [LARGE SCALE GENOMIC DNA]</scope>
    <source>
        <strain evidence="5 6">K23C18032701</strain>
    </source>
</reference>
<dbReference type="AlphaFoldDB" id="A0A3E1NLU5"/>
<dbReference type="InterPro" id="IPR053142">
    <property type="entry name" value="PchR_regulatory_protein"/>
</dbReference>
<feature type="domain" description="HTH araC/xylS-type" evidence="4">
    <location>
        <begin position="228"/>
        <end position="327"/>
    </location>
</feature>
<keyword evidence="1" id="KW-0805">Transcription regulation</keyword>
<dbReference type="InterPro" id="IPR009057">
    <property type="entry name" value="Homeodomain-like_sf"/>
</dbReference>
<dbReference type="Gene3D" id="1.10.10.60">
    <property type="entry name" value="Homeodomain-like"/>
    <property type="match status" value="1"/>
</dbReference>
<name>A0A3E1NLU5_9BACT</name>
<evidence type="ECO:0000256" key="2">
    <source>
        <dbReference type="ARBA" id="ARBA00023125"/>
    </source>
</evidence>
<keyword evidence="2" id="KW-0238">DNA-binding</keyword>
<accession>A0A3E1NLU5</accession>
<evidence type="ECO:0000256" key="3">
    <source>
        <dbReference type="ARBA" id="ARBA00023163"/>
    </source>
</evidence>
<dbReference type="GO" id="GO:0003700">
    <property type="term" value="F:DNA-binding transcription factor activity"/>
    <property type="evidence" value="ECO:0007669"/>
    <property type="project" value="InterPro"/>
</dbReference>
<dbReference type="PANTHER" id="PTHR47893">
    <property type="entry name" value="REGULATORY PROTEIN PCHR"/>
    <property type="match status" value="1"/>
</dbReference>
<keyword evidence="6" id="KW-1185">Reference proteome</keyword>
<dbReference type="PANTHER" id="PTHR47893:SF1">
    <property type="entry name" value="REGULATORY PROTEIN PCHR"/>
    <property type="match status" value="1"/>
</dbReference>
<dbReference type="OrthoDB" id="1156172at2"/>
<dbReference type="EMBL" id="QTJU01000002">
    <property type="protein sequence ID" value="RFM28905.1"/>
    <property type="molecule type" value="Genomic_DNA"/>
</dbReference>
<dbReference type="InterPro" id="IPR018060">
    <property type="entry name" value="HTH_AraC"/>
</dbReference>
<dbReference type="PRINTS" id="PR00032">
    <property type="entry name" value="HTHARAC"/>
</dbReference>
<evidence type="ECO:0000256" key="1">
    <source>
        <dbReference type="ARBA" id="ARBA00023015"/>
    </source>
</evidence>